<dbReference type="InterPro" id="IPR003789">
    <property type="entry name" value="Asn/Gln_tRNA_amidoTrase-B-like"/>
</dbReference>
<proteinExistence type="predicted"/>
<dbReference type="EMBL" id="FZOU01000001">
    <property type="protein sequence ID" value="SNS31030.1"/>
    <property type="molecule type" value="Genomic_DNA"/>
</dbReference>
<dbReference type="Pfam" id="PF09424">
    <property type="entry name" value="YqeY"/>
    <property type="match status" value="1"/>
</dbReference>
<organism evidence="1 2">
    <name type="scientific">Granulicella rosea</name>
    <dbReference type="NCBI Taxonomy" id="474952"/>
    <lineage>
        <taxon>Bacteria</taxon>
        <taxon>Pseudomonadati</taxon>
        <taxon>Acidobacteriota</taxon>
        <taxon>Terriglobia</taxon>
        <taxon>Terriglobales</taxon>
        <taxon>Acidobacteriaceae</taxon>
        <taxon>Granulicella</taxon>
    </lineage>
</organism>
<dbReference type="Proteomes" id="UP000198356">
    <property type="component" value="Unassembled WGS sequence"/>
</dbReference>
<dbReference type="OrthoDB" id="9794041at2"/>
<dbReference type="Gene3D" id="1.10.10.410">
    <property type="match status" value="1"/>
</dbReference>
<reference evidence="1 2" key="1">
    <citation type="submission" date="2017-06" db="EMBL/GenBank/DDBJ databases">
        <authorList>
            <person name="Kim H.J."/>
            <person name="Triplett B.A."/>
        </authorList>
    </citation>
    <scope>NUCLEOTIDE SEQUENCE [LARGE SCALE GENOMIC DNA]</scope>
    <source>
        <strain evidence="1 2">DSM 18704</strain>
    </source>
</reference>
<sequence length="163" mass="18055">MSEQEQLSIGARIGKDIIVAMKAKDEHRLTTLRMVKSALKNKEIDKREPLTDAEEQQILTTLIKQRKESIESFTKGDRPELAEKEKTEIGMIEPYLPQEASEEDVRAIILGSLNHLAADAGGVRPGPRDMGAAMKVIRQRLLASGIRADGKVVSEILKVELGK</sequence>
<accession>A0A239DFA2</accession>
<dbReference type="SUPFAM" id="SSF89095">
    <property type="entry name" value="GatB/YqeY motif"/>
    <property type="match status" value="1"/>
</dbReference>
<dbReference type="InterPro" id="IPR019004">
    <property type="entry name" value="YqeY/Aim41"/>
</dbReference>
<dbReference type="InterPro" id="IPR023168">
    <property type="entry name" value="GatB_Yqey_C_2"/>
</dbReference>
<evidence type="ECO:0000313" key="2">
    <source>
        <dbReference type="Proteomes" id="UP000198356"/>
    </source>
</evidence>
<dbReference type="PANTHER" id="PTHR28055">
    <property type="entry name" value="ALTERED INHERITANCE OF MITOCHONDRIA PROTEIN 41, MITOCHONDRIAL"/>
    <property type="match status" value="1"/>
</dbReference>
<dbReference type="AlphaFoldDB" id="A0A239DFA2"/>
<dbReference type="InterPro" id="IPR042184">
    <property type="entry name" value="YqeY/Aim41_N"/>
</dbReference>
<evidence type="ECO:0008006" key="3">
    <source>
        <dbReference type="Google" id="ProtNLM"/>
    </source>
</evidence>
<dbReference type="GO" id="GO:0016884">
    <property type="term" value="F:carbon-nitrogen ligase activity, with glutamine as amido-N-donor"/>
    <property type="evidence" value="ECO:0007669"/>
    <property type="project" value="InterPro"/>
</dbReference>
<evidence type="ECO:0000313" key="1">
    <source>
        <dbReference type="EMBL" id="SNS31030.1"/>
    </source>
</evidence>
<name>A0A239DFA2_9BACT</name>
<dbReference type="RefSeq" id="WP_089406736.1">
    <property type="nucleotide sequence ID" value="NZ_FZOU01000001.1"/>
</dbReference>
<keyword evidence="2" id="KW-1185">Reference proteome</keyword>
<dbReference type="PANTHER" id="PTHR28055:SF1">
    <property type="entry name" value="ALTERED INHERITANCE OF MITOCHONDRIA PROTEIN 41, MITOCHONDRIAL"/>
    <property type="match status" value="1"/>
</dbReference>
<gene>
    <name evidence="1" type="ORF">SAMN05421770_101440</name>
</gene>
<protein>
    <recommendedName>
        <fullName evidence="3">GatB/YqeY domain-containing protein</fullName>
    </recommendedName>
</protein>
<dbReference type="Gene3D" id="1.10.1510.10">
    <property type="entry name" value="Uncharacterised protein YqeY/AIM41 PF09424, N-terminal domain"/>
    <property type="match status" value="1"/>
</dbReference>